<accession>A0A8J5XN37</accession>
<comment type="caution">
    <text evidence="1">The sequence shown here is derived from an EMBL/GenBank/DDBJ whole genome shotgun (WGS) entry which is preliminary data.</text>
</comment>
<protein>
    <submittedName>
        <fullName evidence="1">Uncharacterized protein</fullName>
    </submittedName>
</protein>
<gene>
    <name evidence="1" type="ORF">KFE25_002667</name>
</gene>
<organism evidence="1 2">
    <name type="scientific">Diacronema lutheri</name>
    <name type="common">Unicellular marine alga</name>
    <name type="synonym">Monochrysis lutheri</name>
    <dbReference type="NCBI Taxonomy" id="2081491"/>
    <lineage>
        <taxon>Eukaryota</taxon>
        <taxon>Haptista</taxon>
        <taxon>Haptophyta</taxon>
        <taxon>Pavlovophyceae</taxon>
        <taxon>Pavlovales</taxon>
        <taxon>Pavlovaceae</taxon>
        <taxon>Diacronema</taxon>
    </lineage>
</organism>
<name>A0A8J5XN37_DIALT</name>
<proteinExistence type="predicted"/>
<dbReference type="EMBL" id="JAGTXO010000010">
    <property type="protein sequence ID" value="KAG8465360.1"/>
    <property type="molecule type" value="Genomic_DNA"/>
</dbReference>
<evidence type="ECO:0000313" key="2">
    <source>
        <dbReference type="Proteomes" id="UP000751190"/>
    </source>
</evidence>
<dbReference type="Proteomes" id="UP000751190">
    <property type="component" value="Unassembled WGS sequence"/>
</dbReference>
<reference evidence="1" key="1">
    <citation type="submission" date="2021-05" db="EMBL/GenBank/DDBJ databases">
        <title>The genome of the haptophyte Pavlova lutheri (Diacronema luteri, Pavlovales) - a model for lipid biosynthesis in eukaryotic algae.</title>
        <authorList>
            <person name="Hulatt C.J."/>
            <person name="Posewitz M.C."/>
        </authorList>
    </citation>
    <scope>NUCLEOTIDE SEQUENCE</scope>
    <source>
        <strain evidence="1">NIVA-4/92</strain>
    </source>
</reference>
<evidence type="ECO:0000313" key="1">
    <source>
        <dbReference type="EMBL" id="KAG8465360.1"/>
    </source>
</evidence>
<sequence>MWPQTTLSRLHLTERACSACAMDGAQRPLLPLHRRPSDFADDVRAIVGPAFAALCWFCSIWLVQGELRVDVPNSGEWRAPGRCAVRAPLRIRPHFYKGGVSDVCVHVPLDVDGVPLEAFASMVQREKPRARDLRHGGRRVDLDELMAAAGAFEAAHPRNSTIACWVSPSGRLARLTPSPLRGNATGGAYTNACGAEPGDAKVYLLGCALGAVACVATAGVMRPRAMRGAARRGPSKPLDGAFLV</sequence>
<dbReference type="AlphaFoldDB" id="A0A8J5XN37"/>
<keyword evidence="2" id="KW-1185">Reference proteome</keyword>